<proteinExistence type="inferred from homology"/>
<evidence type="ECO:0000256" key="4">
    <source>
        <dbReference type="ARBA" id="ARBA00022448"/>
    </source>
</evidence>
<keyword evidence="8" id="KW-0653">Protein transport</keyword>
<dbReference type="Proteomes" id="UP001596111">
    <property type="component" value="Unassembled WGS sequence"/>
</dbReference>
<evidence type="ECO:0000256" key="10">
    <source>
        <dbReference type="ARBA" id="ARBA00030772"/>
    </source>
</evidence>
<reference evidence="12" key="1">
    <citation type="journal article" date="2019" name="Int. J. Syst. Evol. Microbiol.">
        <title>The Global Catalogue of Microorganisms (GCM) 10K type strain sequencing project: providing services to taxonomists for standard genome sequencing and annotation.</title>
        <authorList>
            <consortium name="The Broad Institute Genomics Platform"/>
            <consortium name="The Broad Institute Genome Sequencing Center for Infectious Disease"/>
            <person name="Wu L."/>
            <person name="Ma J."/>
        </authorList>
    </citation>
    <scope>NUCLEOTIDE SEQUENCE [LARGE SCALE GENOMIC DNA]</scope>
    <source>
        <strain evidence="12">CGMCC 1.13587</strain>
    </source>
</reference>
<accession>A0ABW0SRD5</accession>
<dbReference type="RefSeq" id="WP_377323272.1">
    <property type="nucleotide sequence ID" value="NZ_JBHSNG010000001.1"/>
</dbReference>
<evidence type="ECO:0000256" key="8">
    <source>
        <dbReference type="ARBA" id="ARBA00022927"/>
    </source>
</evidence>
<evidence type="ECO:0000256" key="9">
    <source>
        <dbReference type="ARBA" id="ARBA00023136"/>
    </source>
</evidence>
<comment type="subcellular location">
    <subcellularLocation>
        <location evidence="1">Cell inner membrane</location>
    </subcellularLocation>
</comment>
<evidence type="ECO:0000256" key="2">
    <source>
        <dbReference type="ARBA" id="ARBA00007208"/>
    </source>
</evidence>
<name>A0ABW0SRD5_9GAMM</name>
<gene>
    <name evidence="11" type="ORF">ACFPPB_00375</name>
</gene>
<comment type="similarity">
    <text evidence="2">Belongs to the GSP N family.</text>
</comment>
<evidence type="ECO:0000313" key="11">
    <source>
        <dbReference type="EMBL" id="MFC5579572.1"/>
    </source>
</evidence>
<organism evidence="11 12">
    <name type="scientific">Rhodanobacter terrae</name>
    <dbReference type="NCBI Taxonomy" id="418647"/>
    <lineage>
        <taxon>Bacteria</taxon>
        <taxon>Pseudomonadati</taxon>
        <taxon>Pseudomonadota</taxon>
        <taxon>Gammaproteobacteria</taxon>
        <taxon>Lysobacterales</taxon>
        <taxon>Rhodanobacteraceae</taxon>
        <taxon>Rhodanobacter</taxon>
    </lineage>
</organism>
<sequence length="269" mass="29441">MNRSGNRRLKYLRKYLPALGLVLLAAALLLWFLPARWAMPWLAPRLHGLRLQQVQGLLWDGRADQVVAADGHVLGRLQWQLSRLALLGTLRLRLDFEGPQLAFSGGVQRLPGGQIASREVNIRAELAALDPYIKSPLGQPRGELQLTIGHALLQGGWPLQLQAQAQWRHAVMQTRGGDVALGDLQWQAQAQDGVIRGQVHDDGKGPLHADGQMQLSPLGWRLDAVLRPRQTDPALRRWLAGLGQPAADGSVHIRRSSGLAGSVPAPSTQ</sequence>
<evidence type="ECO:0000256" key="5">
    <source>
        <dbReference type="ARBA" id="ARBA00022475"/>
    </source>
</evidence>
<keyword evidence="7" id="KW-0812">Transmembrane</keyword>
<evidence type="ECO:0000256" key="6">
    <source>
        <dbReference type="ARBA" id="ARBA00022519"/>
    </source>
</evidence>
<protein>
    <recommendedName>
        <fullName evidence="3">Type II secretion system protein N</fullName>
    </recommendedName>
    <alternativeName>
        <fullName evidence="10">General secretion pathway protein N</fullName>
    </alternativeName>
</protein>
<keyword evidence="5" id="KW-1003">Cell membrane</keyword>
<keyword evidence="9" id="KW-0472">Membrane</keyword>
<evidence type="ECO:0000313" key="12">
    <source>
        <dbReference type="Proteomes" id="UP001596111"/>
    </source>
</evidence>
<keyword evidence="6" id="KW-0997">Cell inner membrane</keyword>
<evidence type="ECO:0000256" key="1">
    <source>
        <dbReference type="ARBA" id="ARBA00004533"/>
    </source>
</evidence>
<dbReference type="InterPro" id="IPR022792">
    <property type="entry name" value="T2SS_protein-GspN"/>
</dbReference>
<evidence type="ECO:0000256" key="3">
    <source>
        <dbReference type="ARBA" id="ARBA00021563"/>
    </source>
</evidence>
<keyword evidence="12" id="KW-1185">Reference proteome</keyword>
<evidence type="ECO:0000256" key="7">
    <source>
        <dbReference type="ARBA" id="ARBA00022692"/>
    </source>
</evidence>
<comment type="caution">
    <text evidence="11">The sequence shown here is derived from an EMBL/GenBank/DDBJ whole genome shotgun (WGS) entry which is preliminary data.</text>
</comment>
<keyword evidence="4" id="KW-0813">Transport</keyword>
<dbReference type="EMBL" id="JBHSNG010000001">
    <property type="protein sequence ID" value="MFC5579572.1"/>
    <property type="molecule type" value="Genomic_DNA"/>
</dbReference>
<dbReference type="Pfam" id="PF01203">
    <property type="entry name" value="T2SSN"/>
    <property type="match status" value="1"/>
</dbReference>